<keyword evidence="1" id="KW-0812">Transmembrane</keyword>
<organism evidence="2 3">
    <name type="scientific">Subtercola vilae</name>
    <dbReference type="NCBI Taxonomy" id="2056433"/>
    <lineage>
        <taxon>Bacteria</taxon>
        <taxon>Bacillati</taxon>
        <taxon>Actinomycetota</taxon>
        <taxon>Actinomycetes</taxon>
        <taxon>Micrococcales</taxon>
        <taxon>Microbacteriaceae</taxon>
        <taxon>Subtercola</taxon>
    </lineage>
</organism>
<dbReference type="Proteomes" id="UP000306192">
    <property type="component" value="Unassembled WGS sequence"/>
</dbReference>
<proteinExistence type="predicted"/>
<name>A0A4T2BG40_9MICO</name>
<gene>
    <name evidence="2" type="ORF">D4765_17250</name>
</gene>
<keyword evidence="1" id="KW-0472">Membrane</keyword>
<evidence type="ECO:0000256" key="1">
    <source>
        <dbReference type="SAM" id="Phobius"/>
    </source>
</evidence>
<accession>A0A4T2BG40</accession>
<evidence type="ECO:0000313" key="3">
    <source>
        <dbReference type="Proteomes" id="UP000306192"/>
    </source>
</evidence>
<dbReference type="AlphaFoldDB" id="A0A4T2BG40"/>
<evidence type="ECO:0008006" key="4">
    <source>
        <dbReference type="Google" id="ProtNLM"/>
    </source>
</evidence>
<reference evidence="2 3" key="1">
    <citation type="journal article" date="2019" name="Microorganisms">
        <title>Systematic Affiliation and Genome Analysis of Subtercola vilae DB165(T) with Particular Emphasis on Cold Adaptation of an Isolate from a High-Altitude Cold Volcano Lake.</title>
        <authorList>
            <person name="Villalobos A.S."/>
            <person name="Wiese J."/>
            <person name="Imhoff J.F."/>
            <person name="Dorador C."/>
            <person name="Keller A."/>
            <person name="Hentschel U."/>
        </authorList>
    </citation>
    <scope>NUCLEOTIDE SEQUENCE [LARGE SCALE GENOMIC DNA]</scope>
    <source>
        <strain evidence="2 3">DB165</strain>
    </source>
</reference>
<keyword evidence="1" id="KW-1133">Transmembrane helix</keyword>
<dbReference type="PANTHER" id="PTHR36974">
    <property type="entry name" value="MEMBRANE PROTEIN-RELATED"/>
    <property type="match status" value="1"/>
</dbReference>
<sequence length="122" mass="13011">MSKNTRCLNTVSLLATLLLGAGVVHLVRPRVFDPVVPPQLPGSARTWVYLSGVAELTAGVALSIPRTRRLGGALAAALFVAVFPGNLQMARDARTPARRAITLARLPLQLPLVVSALRIARR</sequence>
<feature type="transmembrane region" description="Helical" evidence="1">
    <location>
        <begin position="71"/>
        <end position="90"/>
    </location>
</feature>
<feature type="transmembrane region" description="Helical" evidence="1">
    <location>
        <begin position="47"/>
        <end position="64"/>
    </location>
</feature>
<evidence type="ECO:0000313" key="2">
    <source>
        <dbReference type="EMBL" id="TIH30275.1"/>
    </source>
</evidence>
<keyword evidence="3" id="KW-1185">Reference proteome</keyword>
<comment type="caution">
    <text evidence="2">The sequence shown here is derived from an EMBL/GenBank/DDBJ whole genome shotgun (WGS) entry which is preliminary data.</text>
</comment>
<dbReference type="PANTHER" id="PTHR36974:SF1">
    <property type="entry name" value="DOXX FAMILY MEMBRANE PROTEIN"/>
    <property type="match status" value="1"/>
</dbReference>
<protein>
    <recommendedName>
        <fullName evidence="4">DoxX family membrane protein</fullName>
    </recommendedName>
</protein>
<dbReference type="EMBL" id="QYRT01000052">
    <property type="protein sequence ID" value="TIH30275.1"/>
    <property type="molecule type" value="Genomic_DNA"/>
</dbReference>
<feature type="transmembrane region" description="Helical" evidence="1">
    <location>
        <begin position="7"/>
        <end position="27"/>
    </location>
</feature>